<feature type="chain" id="PRO_5022874272" evidence="2">
    <location>
        <begin position="23"/>
        <end position="103"/>
    </location>
</feature>
<feature type="compositionally biased region" description="Basic and acidic residues" evidence="1">
    <location>
        <begin position="93"/>
        <end position="103"/>
    </location>
</feature>
<feature type="region of interest" description="Disordered" evidence="1">
    <location>
        <begin position="30"/>
        <end position="57"/>
    </location>
</feature>
<keyword evidence="2" id="KW-0732">Signal</keyword>
<protein>
    <submittedName>
        <fullName evidence="3">Uncharacterized protein</fullName>
    </submittedName>
</protein>
<name>A0A5C3N501_9AGAM</name>
<proteinExistence type="predicted"/>
<dbReference type="Proteomes" id="UP000305948">
    <property type="component" value="Unassembled WGS sequence"/>
</dbReference>
<gene>
    <name evidence="3" type="ORF">OE88DRAFT_1735156</name>
</gene>
<feature type="region of interest" description="Disordered" evidence="1">
    <location>
        <begin position="75"/>
        <end position="103"/>
    </location>
</feature>
<sequence>MFFSKTFLAASVSAALVATTSAAPVDVPSAQYASARRQSLPDIDTTPSPGQPISPLPLQNREGFFFQPYRNARKAAASAANSRPRSNSVPMRLRREAALDALN</sequence>
<accession>A0A5C3N501</accession>
<dbReference type="AlphaFoldDB" id="A0A5C3N501"/>
<feature type="compositionally biased region" description="Low complexity" evidence="1">
    <location>
        <begin position="75"/>
        <end position="88"/>
    </location>
</feature>
<keyword evidence="4" id="KW-1185">Reference proteome</keyword>
<evidence type="ECO:0000313" key="3">
    <source>
        <dbReference type="EMBL" id="TFK51218.1"/>
    </source>
</evidence>
<dbReference type="EMBL" id="ML213511">
    <property type="protein sequence ID" value="TFK51218.1"/>
    <property type="molecule type" value="Genomic_DNA"/>
</dbReference>
<evidence type="ECO:0000256" key="1">
    <source>
        <dbReference type="SAM" id="MobiDB-lite"/>
    </source>
</evidence>
<organism evidence="3 4">
    <name type="scientific">Heliocybe sulcata</name>
    <dbReference type="NCBI Taxonomy" id="5364"/>
    <lineage>
        <taxon>Eukaryota</taxon>
        <taxon>Fungi</taxon>
        <taxon>Dikarya</taxon>
        <taxon>Basidiomycota</taxon>
        <taxon>Agaricomycotina</taxon>
        <taxon>Agaricomycetes</taxon>
        <taxon>Gloeophyllales</taxon>
        <taxon>Gloeophyllaceae</taxon>
        <taxon>Heliocybe</taxon>
    </lineage>
</organism>
<evidence type="ECO:0000256" key="2">
    <source>
        <dbReference type="SAM" id="SignalP"/>
    </source>
</evidence>
<feature type="signal peptide" evidence="2">
    <location>
        <begin position="1"/>
        <end position="22"/>
    </location>
</feature>
<reference evidence="3 4" key="1">
    <citation type="journal article" date="2019" name="Nat. Ecol. Evol.">
        <title>Megaphylogeny resolves global patterns of mushroom evolution.</title>
        <authorList>
            <person name="Varga T."/>
            <person name="Krizsan K."/>
            <person name="Foldi C."/>
            <person name="Dima B."/>
            <person name="Sanchez-Garcia M."/>
            <person name="Sanchez-Ramirez S."/>
            <person name="Szollosi G.J."/>
            <person name="Szarkandi J.G."/>
            <person name="Papp V."/>
            <person name="Albert L."/>
            <person name="Andreopoulos W."/>
            <person name="Angelini C."/>
            <person name="Antonin V."/>
            <person name="Barry K.W."/>
            <person name="Bougher N.L."/>
            <person name="Buchanan P."/>
            <person name="Buyck B."/>
            <person name="Bense V."/>
            <person name="Catcheside P."/>
            <person name="Chovatia M."/>
            <person name="Cooper J."/>
            <person name="Damon W."/>
            <person name="Desjardin D."/>
            <person name="Finy P."/>
            <person name="Geml J."/>
            <person name="Haridas S."/>
            <person name="Hughes K."/>
            <person name="Justo A."/>
            <person name="Karasinski D."/>
            <person name="Kautmanova I."/>
            <person name="Kiss B."/>
            <person name="Kocsube S."/>
            <person name="Kotiranta H."/>
            <person name="LaButti K.M."/>
            <person name="Lechner B.E."/>
            <person name="Liimatainen K."/>
            <person name="Lipzen A."/>
            <person name="Lukacs Z."/>
            <person name="Mihaltcheva S."/>
            <person name="Morgado L.N."/>
            <person name="Niskanen T."/>
            <person name="Noordeloos M.E."/>
            <person name="Ohm R.A."/>
            <person name="Ortiz-Santana B."/>
            <person name="Ovrebo C."/>
            <person name="Racz N."/>
            <person name="Riley R."/>
            <person name="Savchenko A."/>
            <person name="Shiryaev A."/>
            <person name="Soop K."/>
            <person name="Spirin V."/>
            <person name="Szebenyi C."/>
            <person name="Tomsovsky M."/>
            <person name="Tulloss R.E."/>
            <person name="Uehling J."/>
            <person name="Grigoriev I.V."/>
            <person name="Vagvolgyi C."/>
            <person name="Papp T."/>
            <person name="Martin F.M."/>
            <person name="Miettinen O."/>
            <person name="Hibbett D.S."/>
            <person name="Nagy L.G."/>
        </authorList>
    </citation>
    <scope>NUCLEOTIDE SEQUENCE [LARGE SCALE GENOMIC DNA]</scope>
    <source>
        <strain evidence="3 4">OMC1185</strain>
    </source>
</reference>
<evidence type="ECO:0000313" key="4">
    <source>
        <dbReference type="Proteomes" id="UP000305948"/>
    </source>
</evidence>